<evidence type="ECO:0000256" key="5">
    <source>
        <dbReference type="ARBA" id="ARBA00022989"/>
    </source>
</evidence>
<dbReference type="OrthoDB" id="9808954at2"/>
<proteinExistence type="predicted"/>
<evidence type="ECO:0000256" key="4">
    <source>
        <dbReference type="ARBA" id="ARBA00022692"/>
    </source>
</evidence>
<dbReference type="GO" id="GO:0005886">
    <property type="term" value="C:plasma membrane"/>
    <property type="evidence" value="ECO:0007669"/>
    <property type="project" value="UniProtKB-SubCell"/>
</dbReference>
<name>A0A0K2XVP2_HELHE</name>
<keyword evidence="6" id="KW-0472">Membrane</keyword>
<dbReference type="Pfam" id="PF01554">
    <property type="entry name" value="MatE"/>
    <property type="match status" value="2"/>
</dbReference>
<dbReference type="InterPro" id="IPR002528">
    <property type="entry name" value="MATE_fam"/>
</dbReference>
<dbReference type="AlphaFoldDB" id="A0A0K2XVP2"/>
<keyword evidence="8" id="KW-1185">Reference proteome</keyword>
<keyword evidence="5" id="KW-1133">Transmembrane helix</keyword>
<sequence length="464" mass="51529">MAVDLKTTPIPRLFFYYFIPLAFSMISLSTYSIIDGMFVGNKLGKNALAAVGVCWPIFPTLIAYELLFGLGAASIASYFLGKDHIKRARLVFSSVFYFVAISILIVSWALVPFSDKIAKMLGSSDLLLPMVSIYIKVILIGAVFMVLHPLADVFVVNDKRPILAMIAMLVGSLTNVLLNYLLLYIFEVGICGSAIATVLGHAVGFFVLFSHFLLKKGQLYFVRRFNWASVISSAKSGLPQSVSELSAAIVMLLFNHTIMHTTNERDVSIYAIVAYNGIVFWTTLLAIGQGIQPIASFSYGAGHIDRVKAVFLFGLKASLCVALGLYVIFYFGDTYLIRLYVGVEQLANDPNFLQDTKSAMNIFYAGHIFLGVNLFSAIFFQSIQRTKSSFLITICETIVFIALLLPILSRLMGIQGIWIAYPLSQFLALIVAAFVVRYEIKRGTFHENYIKKICYNTPCKSKRS</sequence>
<keyword evidence="2" id="KW-0813">Transport</keyword>
<dbReference type="GO" id="GO:0015297">
    <property type="term" value="F:antiporter activity"/>
    <property type="evidence" value="ECO:0007669"/>
    <property type="project" value="InterPro"/>
</dbReference>
<comment type="subcellular location">
    <subcellularLocation>
        <location evidence="1">Cell membrane</location>
        <topology evidence="1">Multi-pass membrane protein</topology>
    </subcellularLocation>
</comment>
<keyword evidence="4" id="KW-0812">Transmembrane</keyword>
<dbReference type="PIRSF" id="PIRSF006603">
    <property type="entry name" value="DinF"/>
    <property type="match status" value="1"/>
</dbReference>
<reference evidence="8" key="1">
    <citation type="submission" date="2014-12" db="EMBL/GenBank/DDBJ databases">
        <authorList>
            <person name="Smet A."/>
        </authorList>
    </citation>
    <scope>NUCLEOTIDE SEQUENCE [LARGE SCALE GENOMIC DNA]</scope>
</reference>
<dbReference type="RefSeq" id="WP_015106249.1">
    <property type="nucleotide sequence ID" value="NZ_AP026684.1"/>
</dbReference>
<dbReference type="PANTHER" id="PTHR43823">
    <property type="entry name" value="SPORULATION PROTEIN YKVU"/>
    <property type="match status" value="1"/>
</dbReference>
<evidence type="ECO:0000256" key="2">
    <source>
        <dbReference type="ARBA" id="ARBA00022448"/>
    </source>
</evidence>
<dbReference type="GO" id="GO:0042910">
    <property type="term" value="F:xenobiotic transmembrane transporter activity"/>
    <property type="evidence" value="ECO:0007669"/>
    <property type="project" value="InterPro"/>
</dbReference>
<evidence type="ECO:0000313" key="8">
    <source>
        <dbReference type="Proteomes" id="UP000046090"/>
    </source>
</evidence>
<evidence type="ECO:0000256" key="6">
    <source>
        <dbReference type="ARBA" id="ARBA00023136"/>
    </source>
</evidence>
<evidence type="ECO:0000256" key="1">
    <source>
        <dbReference type="ARBA" id="ARBA00004651"/>
    </source>
</evidence>
<organism evidence="7 8">
    <name type="scientific">Helicobacter heilmannii</name>
    <dbReference type="NCBI Taxonomy" id="35817"/>
    <lineage>
        <taxon>Bacteria</taxon>
        <taxon>Pseudomonadati</taxon>
        <taxon>Campylobacterota</taxon>
        <taxon>Epsilonproteobacteria</taxon>
        <taxon>Campylobacterales</taxon>
        <taxon>Helicobacteraceae</taxon>
        <taxon>Helicobacter</taxon>
    </lineage>
</organism>
<evidence type="ECO:0000313" key="7">
    <source>
        <dbReference type="EMBL" id="CRI34163.1"/>
    </source>
</evidence>
<dbReference type="GeneID" id="76196756"/>
<gene>
    <name evidence="7" type="ORF">HHE01_10090</name>
</gene>
<accession>A0A0K2XVP2</accession>
<dbReference type="EMBL" id="CDMK01000001">
    <property type="protein sequence ID" value="CRI34163.1"/>
    <property type="molecule type" value="Genomic_DNA"/>
</dbReference>
<dbReference type="STRING" id="1216962.BN341_4240"/>
<dbReference type="InterPro" id="IPR051327">
    <property type="entry name" value="MATE_MepA_subfamily"/>
</dbReference>
<evidence type="ECO:0000256" key="3">
    <source>
        <dbReference type="ARBA" id="ARBA00022475"/>
    </source>
</evidence>
<keyword evidence="3" id="KW-1003">Cell membrane</keyword>
<protein>
    <submittedName>
        <fullName evidence="7">Multi antimicrobial extrusion protein (Na(+)/drug antiporter), MATE family of MDR efflux pumps</fullName>
    </submittedName>
</protein>
<dbReference type="InterPro" id="IPR048279">
    <property type="entry name" value="MdtK-like"/>
</dbReference>
<dbReference type="PANTHER" id="PTHR43823:SF3">
    <property type="entry name" value="MULTIDRUG EXPORT PROTEIN MEPA"/>
    <property type="match status" value="1"/>
</dbReference>
<dbReference type="Proteomes" id="UP000046090">
    <property type="component" value="Unassembled WGS sequence"/>
</dbReference>